<reference evidence="4 5" key="1">
    <citation type="submission" date="2019-01" db="EMBL/GenBank/DDBJ databases">
        <title>Ktedonosporobacter rubrisoli SCAWS-G2.</title>
        <authorList>
            <person name="Huang Y."/>
            <person name="Yan B."/>
        </authorList>
    </citation>
    <scope>NUCLEOTIDE SEQUENCE [LARGE SCALE GENOMIC DNA]</scope>
    <source>
        <strain evidence="4 5">SCAWS-G2</strain>
    </source>
</reference>
<dbReference type="InterPro" id="IPR003488">
    <property type="entry name" value="DprA"/>
</dbReference>
<keyword evidence="5" id="KW-1185">Reference proteome</keyword>
<evidence type="ECO:0000313" key="5">
    <source>
        <dbReference type="Proteomes" id="UP000290365"/>
    </source>
</evidence>
<dbReference type="InterPro" id="IPR057666">
    <property type="entry name" value="DrpA_SLOG"/>
</dbReference>
<dbReference type="PANTHER" id="PTHR43022">
    <property type="entry name" value="PROTEIN SMF"/>
    <property type="match status" value="1"/>
</dbReference>
<dbReference type="GO" id="GO:0009294">
    <property type="term" value="P:DNA-mediated transformation"/>
    <property type="evidence" value="ECO:0007669"/>
    <property type="project" value="InterPro"/>
</dbReference>
<name>A0A4P6JV79_KTERU</name>
<dbReference type="InterPro" id="IPR041614">
    <property type="entry name" value="DprA_WH"/>
</dbReference>
<comment type="similarity">
    <text evidence="1">Belongs to the DprA/Smf family.</text>
</comment>
<protein>
    <submittedName>
        <fullName evidence="4">DNA-protecting protein DprA</fullName>
    </submittedName>
</protein>
<organism evidence="4 5">
    <name type="scientific">Ktedonosporobacter rubrisoli</name>
    <dbReference type="NCBI Taxonomy" id="2509675"/>
    <lineage>
        <taxon>Bacteria</taxon>
        <taxon>Bacillati</taxon>
        <taxon>Chloroflexota</taxon>
        <taxon>Ktedonobacteria</taxon>
        <taxon>Ktedonobacterales</taxon>
        <taxon>Ktedonosporobacteraceae</taxon>
        <taxon>Ktedonosporobacter</taxon>
    </lineage>
</organism>
<evidence type="ECO:0000259" key="2">
    <source>
        <dbReference type="Pfam" id="PF02481"/>
    </source>
</evidence>
<dbReference type="PANTHER" id="PTHR43022:SF1">
    <property type="entry name" value="PROTEIN SMF"/>
    <property type="match status" value="1"/>
</dbReference>
<feature type="domain" description="Smf/DprA SLOG" evidence="2">
    <location>
        <begin position="97"/>
        <end position="308"/>
    </location>
</feature>
<dbReference type="Gene3D" id="1.10.10.10">
    <property type="entry name" value="Winged helix-like DNA-binding domain superfamily/Winged helix DNA-binding domain"/>
    <property type="match status" value="1"/>
</dbReference>
<evidence type="ECO:0000256" key="1">
    <source>
        <dbReference type="ARBA" id="ARBA00006525"/>
    </source>
</evidence>
<dbReference type="NCBIfam" id="TIGR00732">
    <property type="entry name" value="dprA"/>
    <property type="match status" value="1"/>
</dbReference>
<evidence type="ECO:0000259" key="3">
    <source>
        <dbReference type="Pfam" id="PF17782"/>
    </source>
</evidence>
<dbReference type="Gene3D" id="3.40.50.450">
    <property type="match status" value="1"/>
</dbReference>
<dbReference type="AlphaFoldDB" id="A0A4P6JV79"/>
<dbReference type="OrthoDB" id="9785707at2"/>
<evidence type="ECO:0000313" key="4">
    <source>
        <dbReference type="EMBL" id="QBD79315.1"/>
    </source>
</evidence>
<dbReference type="KEGG" id="kbs:EPA93_26335"/>
<proteinExistence type="inferred from homology"/>
<dbReference type="Proteomes" id="UP000290365">
    <property type="component" value="Chromosome"/>
</dbReference>
<dbReference type="SUPFAM" id="SSF102405">
    <property type="entry name" value="MCP/YpsA-like"/>
    <property type="match status" value="1"/>
</dbReference>
<dbReference type="Pfam" id="PF02481">
    <property type="entry name" value="DNA_processg_A"/>
    <property type="match status" value="1"/>
</dbReference>
<dbReference type="EMBL" id="CP035758">
    <property type="protein sequence ID" value="QBD79315.1"/>
    <property type="molecule type" value="Genomic_DNA"/>
</dbReference>
<sequence>MEVHDNTPPRYYPSTALSLDELAYWIAFSRVSGIGPVSFKRLLDYFADDVESAWQADSKALHAARLNQHTIEQFLKQRPKIIPQQELERLERLRVWVITWRDESYPPLLKKIEYAPPVLYVCGNLTEDDRHYTLGIVGTRKMSTYGRQVTERFASELARSRITIVSGLALGVDTVAHTTALDVGGRTIAVLACGLDVIYPAVNHDLAKRIVESGQGALLTSFPLGVKPESGNFPARNHLISGLSQGILVTEAPPKSGALITATSALNQGREVFAVPGGIFSPGGAGVNKLIQDGAHPVTNVNDIVNNLNLFMLSQQVEAQVILPENAEEQKLLSLLSHEACHIDELIRESQLPANTVSAVLTMMELKGMIRQVGGMHYVLSET</sequence>
<dbReference type="InterPro" id="IPR036388">
    <property type="entry name" value="WH-like_DNA-bd_sf"/>
</dbReference>
<gene>
    <name evidence="4" type="primary">dprA</name>
    <name evidence="4" type="ORF">EPA93_26335</name>
</gene>
<feature type="domain" description="DprA winged helix" evidence="3">
    <location>
        <begin position="323"/>
        <end position="375"/>
    </location>
</feature>
<dbReference type="RefSeq" id="WP_129890368.1">
    <property type="nucleotide sequence ID" value="NZ_CP035758.1"/>
</dbReference>
<dbReference type="Pfam" id="PF17782">
    <property type="entry name" value="WHD_DprA"/>
    <property type="match status" value="1"/>
</dbReference>
<accession>A0A4P6JV79</accession>